<feature type="signal peptide" evidence="1">
    <location>
        <begin position="1"/>
        <end position="21"/>
    </location>
</feature>
<evidence type="ECO:0000313" key="3">
    <source>
        <dbReference type="EMBL" id="MDJ1478879.1"/>
    </source>
</evidence>
<dbReference type="GO" id="GO:0008233">
    <property type="term" value="F:peptidase activity"/>
    <property type="evidence" value="ECO:0007669"/>
    <property type="project" value="UniProtKB-KW"/>
</dbReference>
<name>A0AAE3U6Q7_9BACT</name>
<keyword evidence="3" id="KW-0645">Protease</keyword>
<dbReference type="SMART" id="SM00228">
    <property type="entry name" value="PDZ"/>
    <property type="match status" value="1"/>
</dbReference>
<keyword evidence="1" id="KW-0732">Signal</keyword>
<evidence type="ECO:0000259" key="2">
    <source>
        <dbReference type="PROSITE" id="PS50106"/>
    </source>
</evidence>
<dbReference type="InterPro" id="IPR036034">
    <property type="entry name" value="PDZ_sf"/>
</dbReference>
<dbReference type="Gene3D" id="2.30.42.10">
    <property type="match status" value="1"/>
</dbReference>
<sequence length="419" mass="47527">MSALRASLMWRSFCIFSFVMAVAVECVQAQDVGFFFAEKRKCIVIPFKWHSNLIVIPVRINTSDTLNFILDTGISMNLLTDPEVARKLNLRFVRKVNVTGAGQGSSLEAYVAINNQIYLPGIKAIGQNVVALSDDLLQLSSYVGIPIHGIFGFELFRHFVVKIDFRARTLRLYQPEKYKYRGRGERIPIVIEDTKPYVYASAVYADNREIPIKVILDTGAGHALSLDLGTSEHIQLPDKIIRAQLGRGLNGIINGSLGRIEKVKIGNYELEQVITSFPDTNSLAMEMAKHLNRQGNIGCEFLKRFDVVFNYPQNYIILKPNKKSFKERFERDMSGLDVRATGSSFQKFVLEYIHPDSPADKAGLKKGDEIISLNSHMASDLHLSDVLKILQRGEGKWVKLFVRRENNFVYAEFRLKRMI</sequence>
<accession>A0AAE3U6Q7</accession>
<dbReference type="EMBL" id="JASJOS010000001">
    <property type="protein sequence ID" value="MDJ1478879.1"/>
    <property type="molecule type" value="Genomic_DNA"/>
</dbReference>
<feature type="domain" description="PDZ" evidence="2">
    <location>
        <begin position="315"/>
        <end position="392"/>
    </location>
</feature>
<reference evidence="3" key="1">
    <citation type="submission" date="2023-05" db="EMBL/GenBank/DDBJ databases">
        <authorList>
            <person name="Zhang X."/>
        </authorList>
    </citation>
    <scope>NUCLEOTIDE SEQUENCE</scope>
    <source>
        <strain evidence="3">YF14B1</strain>
    </source>
</reference>
<dbReference type="Pfam" id="PF13650">
    <property type="entry name" value="Asp_protease_2"/>
    <property type="match status" value="1"/>
</dbReference>
<dbReference type="InterPro" id="IPR021109">
    <property type="entry name" value="Peptidase_aspartic_dom_sf"/>
</dbReference>
<keyword evidence="3" id="KW-0378">Hydrolase</keyword>
<feature type="chain" id="PRO_5041924855" evidence="1">
    <location>
        <begin position="22"/>
        <end position="419"/>
    </location>
</feature>
<dbReference type="RefSeq" id="WP_313974624.1">
    <property type="nucleotide sequence ID" value="NZ_JASJOS010000001.1"/>
</dbReference>
<evidence type="ECO:0000256" key="1">
    <source>
        <dbReference type="SAM" id="SignalP"/>
    </source>
</evidence>
<dbReference type="InterPro" id="IPR001478">
    <property type="entry name" value="PDZ"/>
</dbReference>
<dbReference type="Gene3D" id="2.40.70.10">
    <property type="entry name" value="Acid Proteases"/>
    <property type="match status" value="2"/>
</dbReference>
<dbReference type="GO" id="GO:0006508">
    <property type="term" value="P:proteolysis"/>
    <property type="evidence" value="ECO:0007669"/>
    <property type="project" value="UniProtKB-KW"/>
</dbReference>
<organism evidence="3 4">
    <name type="scientific">Xanthocytophaga flava</name>
    <dbReference type="NCBI Taxonomy" id="3048013"/>
    <lineage>
        <taxon>Bacteria</taxon>
        <taxon>Pseudomonadati</taxon>
        <taxon>Bacteroidota</taxon>
        <taxon>Cytophagia</taxon>
        <taxon>Cytophagales</taxon>
        <taxon>Rhodocytophagaceae</taxon>
        <taxon>Xanthocytophaga</taxon>
    </lineage>
</organism>
<dbReference type="PROSITE" id="PS50106">
    <property type="entry name" value="PDZ"/>
    <property type="match status" value="1"/>
</dbReference>
<protein>
    <submittedName>
        <fullName evidence="3">Aspartyl protease family protein</fullName>
    </submittedName>
</protein>
<dbReference type="InterPro" id="IPR041489">
    <property type="entry name" value="PDZ_6"/>
</dbReference>
<dbReference type="Pfam" id="PF17820">
    <property type="entry name" value="PDZ_6"/>
    <property type="match status" value="1"/>
</dbReference>
<gene>
    <name evidence="3" type="ORF">QNI16_00200</name>
</gene>
<dbReference type="SUPFAM" id="SSF50156">
    <property type="entry name" value="PDZ domain-like"/>
    <property type="match status" value="1"/>
</dbReference>
<proteinExistence type="predicted"/>
<evidence type="ECO:0000313" key="4">
    <source>
        <dbReference type="Proteomes" id="UP001241110"/>
    </source>
</evidence>
<comment type="caution">
    <text evidence="3">The sequence shown here is derived from an EMBL/GenBank/DDBJ whole genome shotgun (WGS) entry which is preliminary data.</text>
</comment>
<dbReference type="AlphaFoldDB" id="A0AAE3U6Q7"/>
<dbReference type="Proteomes" id="UP001241110">
    <property type="component" value="Unassembled WGS sequence"/>
</dbReference>